<feature type="transmembrane region" description="Helical" evidence="7">
    <location>
        <begin position="29"/>
        <end position="58"/>
    </location>
</feature>
<comment type="subcellular location">
    <subcellularLocation>
        <location evidence="1">Cell membrane</location>
        <topology evidence="1">Multi-pass membrane protein</topology>
    </subcellularLocation>
</comment>
<dbReference type="GO" id="GO:0005886">
    <property type="term" value="C:plasma membrane"/>
    <property type="evidence" value="ECO:0007669"/>
    <property type="project" value="UniProtKB-SubCell"/>
</dbReference>
<dbReference type="STRING" id="649747.HMPREF0083_02464"/>
<feature type="transmembrane region" description="Helical" evidence="7">
    <location>
        <begin position="272"/>
        <end position="291"/>
    </location>
</feature>
<feature type="transmembrane region" description="Helical" evidence="7">
    <location>
        <begin position="327"/>
        <end position="352"/>
    </location>
</feature>
<keyword evidence="2" id="KW-0813">Transport</keyword>
<dbReference type="CDD" id="cd06173">
    <property type="entry name" value="MFS_MefA_like"/>
    <property type="match status" value="1"/>
</dbReference>
<dbReference type="eggNOG" id="COG0477">
    <property type="taxonomic scope" value="Bacteria"/>
</dbReference>
<gene>
    <name evidence="8" type="ORF">HMPREF0083_02464</name>
</gene>
<evidence type="ECO:0000256" key="7">
    <source>
        <dbReference type="SAM" id="Phobius"/>
    </source>
</evidence>
<evidence type="ECO:0000256" key="3">
    <source>
        <dbReference type="ARBA" id="ARBA00022475"/>
    </source>
</evidence>
<keyword evidence="5 7" id="KW-1133">Transmembrane helix</keyword>
<evidence type="ECO:0000256" key="5">
    <source>
        <dbReference type="ARBA" id="ARBA00022989"/>
    </source>
</evidence>
<proteinExistence type="predicted"/>
<sequence length="426" mass="46992">MYTIIKRRLLMHVSTTNHVPTSPWKNSRLLYALLAHLLSSLGDWLDFIALLTLFTYIWQAEPLLISMLPVAYAFPGILLSQIAGVWVDRWQPKRVLICTDALRSSCTLLLLFVPTPYLILSVLLLRSSIGTFHLPAQQSIIRRIVSENQLLEATALVGTLSQLTKIIGPMLGAFMLTLTSSYKLCLLLTTFCLAASALLLAFLPSDISHSDESNKKRATFRMDWTEGWHTILGNRMLITCLIFSFSVTTIIQIVDIQIGVLLREIKPLQQELPGWIISAIGLGAVCSTAFFSRIKQSISYFALLCAGALLTGLAVLFLGLLNATTPLFYFLLIGMLCGAGTGLSFVGVQFSIQKETPSGAIGRVYGIYHSILNFLLIAAPLTGGWLVKKHGVDHLFLACGFFATLLGVSGFFLRKRLVATKEHLIK</sequence>
<reference evidence="8 9" key="1">
    <citation type="submission" date="2013-08" db="EMBL/GenBank/DDBJ databases">
        <authorList>
            <person name="Weinstock G."/>
            <person name="Sodergren E."/>
            <person name="Wylie T."/>
            <person name="Fulton L."/>
            <person name="Fulton R."/>
            <person name="Fronick C."/>
            <person name="O'Laughlin M."/>
            <person name="Godfrey J."/>
            <person name="Miner T."/>
            <person name="Herter B."/>
            <person name="Appelbaum E."/>
            <person name="Cordes M."/>
            <person name="Lek S."/>
            <person name="Wollam A."/>
            <person name="Pepin K.H."/>
            <person name="Palsikar V.B."/>
            <person name="Mitreva M."/>
            <person name="Wilson R.K."/>
        </authorList>
    </citation>
    <scope>NUCLEOTIDE SEQUENCE [LARGE SCALE GENOMIC DNA]</scope>
    <source>
        <strain evidence="8 9">ATCC 12856</strain>
    </source>
</reference>
<evidence type="ECO:0000256" key="6">
    <source>
        <dbReference type="ARBA" id="ARBA00023136"/>
    </source>
</evidence>
<dbReference type="PANTHER" id="PTHR43266:SF2">
    <property type="entry name" value="MAJOR FACILITATOR SUPERFAMILY (MFS) PROFILE DOMAIN-CONTAINING PROTEIN"/>
    <property type="match status" value="1"/>
</dbReference>
<dbReference type="Gene3D" id="1.20.1250.20">
    <property type="entry name" value="MFS general substrate transporter like domains"/>
    <property type="match status" value="1"/>
</dbReference>
<evidence type="ECO:0000313" key="8">
    <source>
        <dbReference type="EMBL" id="ERI09460.1"/>
    </source>
</evidence>
<keyword evidence="4 7" id="KW-0812">Transmembrane</keyword>
<dbReference type="Pfam" id="PF07690">
    <property type="entry name" value="MFS_1"/>
    <property type="match status" value="2"/>
</dbReference>
<feature type="transmembrane region" description="Helical" evidence="7">
    <location>
        <begin position="364"/>
        <end position="383"/>
    </location>
</feature>
<name>U1X398_ANEAE</name>
<organism evidence="8 9">
    <name type="scientific">Aneurinibacillus aneurinilyticus ATCC 12856</name>
    <dbReference type="NCBI Taxonomy" id="649747"/>
    <lineage>
        <taxon>Bacteria</taxon>
        <taxon>Bacillati</taxon>
        <taxon>Bacillota</taxon>
        <taxon>Bacilli</taxon>
        <taxon>Bacillales</taxon>
        <taxon>Paenibacillaceae</taxon>
        <taxon>Aneurinibacillus group</taxon>
        <taxon>Aneurinibacillus</taxon>
    </lineage>
</organism>
<feature type="transmembrane region" description="Helical" evidence="7">
    <location>
        <begin position="108"/>
        <end position="125"/>
    </location>
</feature>
<feature type="transmembrane region" description="Helical" evidence="7">
    <location>
        <begin position="395"/>
        <end position="413"/>
    </location>
</feature>
<dbReference type="PATRIC" id="fig|649747.3.peg.2231"/>
<evidence type="ECO:0000256" key="1">
    <source>
        <dbReference type="ARBA" id="ARBA00004651"/>
    </source>
</evidence>
<feature type="transmembrane region" description="Helical" evidence="7">
    <location>
        <begin position="181"/>
        <end position="203"/>
    </location>
</feature>
<feature type="transmembrane region" description="Helical" evidence="7">
    <location>
        <begin position="236"/>
        <end position="260"/>
    </location>
</feature>
<evidence type="ECO:0000256" key="2">
    <source>
        <dbReference type="ARBA" id="ARBA00022448"/>
    </source>
</evidence>
<dbReference type="SUPFAM" id="SSF103473">
    <property type="entry name" value="MFS general substrate transporter"/>
    <property type="match status" value="1"/>
</dbReference>
<accession>U1X398</accession>
<evidence type="ECO:0000313" key="9">
    <source>
        <dbReference type="Proteomes" id="UP000016511"/>
    </source>
</evidence>
<dbReference type="HOGENOM" id="CLU_034180_15_3_9"/>
<protein>
    <submittedName>
        <fullName evidence="8">Transporter, major facilitator family protein</fullName>
    </submittedName>
</protein>
<feature type="transmembrane region" description="Helical" evidence="7">
    <location>
        <begin position="298"/>
        <end position="321"/>
    </location>
</feature>
<dbReference type="EMBL" id="AWSJ01000153">
    <property type="protein sequence ID" value="ERI09460.1"/>
    <property type="molecule type" value="Genomic_DNA"/>
</dbReference>
<dbReference type="AlphaFoldDB" id="U1X398"/>
<comment type="caution">
    <text evidence="8">The sequence shown here is derived from an EMBL/GenBank/DDBJ whole genome shotgun (WGS) entry which is preliminary data.</text>
</comment>
<dbReference type="PANTHER" id="PTHR43266">
    <property type="entry name" value="MACROLIDE-EFFLUX PROTEIN"/>
    <property type="match status" value="1"/>
</dbReference>
<evidence type="ECO:0000256" key="4">
    <source>
        <dbReference type="ARBA" id="ARBA00022692"/>
    </source>
</evidence>
<keyword evidence="9" id="KW-1185">Reference proteome</keyword>
<keyword evidence="3" id="KW-1003">Cell membrane</keyword>
<keyword evidence="6 7" id="KW-0472">Membrane</keyword>
<dbReference type="InterPro" id="IPR036259">
    <property type="entry name" value="MFS_trans_sf"/>
</dbReference>
<dbReference type="Proteomes" id="UP000016511">
    <property type="component" value="Unassembled WGS sequence"/>
</dbReference>
<dbReference type="InterPro" id="IPR011701">
    <property type="entry name" value="MFS"/>
</dbReference>
<feature type="transmembrane region" description="Helical" evidence="7">
    <location>
        <begin position="64"/>
        <end position="87"/>
    </location>
</feature>
<dbReference type="GO" id="GO:0022857">
    <property type="term" value="F:transmembrane transporter activity"/>
    <property type="evidence" value="ECO:0007669"/>
    <property type="project" value="InterPro"/>
</dbReference>